<evidence type="ECO:0000313" key="4">
    <source>
        <dbReference type="Proteomes" id="UP000037600"/>
    </source>
</evidence>
<dbReference type="InterPro" id="IPR036291">
    <property type="entry name" value="NAD(P)-bd_dom_sf"/>
</dbReference>
<comment type="caution">
    <text evidence="3">The sequence shown here is derived from an EMBL/GenBank/DDBJ whole genome shotgun (WGS) entry which is preliminary data.</text>
</comment>
<dbReference type="SUPFAM" id="SSF51735">
    <property type="entry name" value="NAD(P)-binding Rossmann-fold domains"/>
    <property type="match status" value="1"/>
</dbReference>
<protein>
    <submittedName>
        <fullName evidence="3">Short-chain dehydrogenase</fullName>
    </submittedName>
</protein>
<dbReference type="InterPro" id="IPR020904">
    <property type="entry name" value="Sc_DH/Rdtase_CS"/>
</dbReference>
<accession>A0A0J8GRV2</accession>
<keyword evidence="2" id="KW-0560">Oxidoreductase</keyword>
<evidence type="ECO:0000256" key="2">
    <source>
        <dbReference type="ARBA" id="ARBA00023002"/>
    </source>
</evidence>
<dbReference type="PANTHER" id="PTHR44196:SF1">
    <property type="entry name" value="DEHYDROGENASE_REDUCTASE SDR FAMILY MEMBER 7B"/>
    <property type="match status" value="1"/>
</dbReference>
<proteinExistence type="inferred from homology"/>
<gene>
    <name evidence="3" type="ORF">XM47_16640</name>
</gene>
<dbReference type="GO" id="GO:0016491">
    <property type="term" value="F:oxidoreductase activity"/>
    <property type="evidence" value="ECO:0007669"/>
    <property type="project" value="UniProtKB-KW"/>
</dbReference>
<dbReference type="AlphaFoldDB" id="A0A0J8GRV2"/>
<dbReference type="STRING" id="1513271.XM47_16640"/>
<evidence type="ECO:0000256" key="1">
    <source>
        <dbReference type="ARBA" id="ARBA00006484"/>
    </source>
</evidence>
<dbReference type="GO" id="GO:0016020">
    <property type="term" value="C:membrane"/>
    <property type="evidence" value="ECO:0007669"/>
    <property type="project" value="TreeGrafter"/>
</dbReference>
<dbReference type="Pfam" id="PF00106">
    <property type="entry name" value="adh_short"/>
    <property type="match status" value="1"/>
</dbReference>
<dbReference type="PANTHER" id="PTHR44196">
    <property type="entry name" value="DEHYDROGENASE/REDUCTASE SDR FAMILY MEMBER 7B"/>
    <property type="match status" value="1"/>
</dbReference>
<dbReference type="PRINTS" id="PR00081">
    <property type="entry name" value="GDHRDH"/>
</dbReference>
<dbReference type="InterPro" id="IPR002347">
    <property type="entry name" value="SDR_fam"/>
</dbReference>
<dbReference type="PATRIC" id="fig|1513271.3.peg.3424"/>
<dbReference type="Gene3D" id="3.40.50.720">
    <property type="entry name" value="NAD(P)-binding Rossmann-like Domain"/>
    <property type="match status" value="1"/>
</dbReference>
<keyword evidence="4" id="KW-1185">Reference proteome</keyword>
<sequence length="242" mass="26322">MNSKTVLITGASSGIGKALALAYAEMGYLVYAGGRNQQRLDELVLENANIKPLVCELTNKKALIAASGDLPQLDILILNAGNCEYINDAVNFDSDLFARVITTNLISVGYCLEAWLKLVKPGGQLVLTSSSAQFLPLPRAEAYGASKAGLSYLAKTLSIDLQNSHIDVSLIHPGFVSTPLTDKNDFPMPSIISTAQAADYIVEGINKRKAEINFPKHFTYLMKLISLLPFSIWKKLATRMNK</sequence>
<dbReference type="OrthoDB" id="335726at2"/>
<dbReference type="Proteomes" id="UP000037600">
    <property type="component" value="Unassembled WGS sequence"/>
</dbReference>
<name>A0A0J8GRV2_9ALTE</name>
<organism evidence="3 4">
    <name type="scientific">Catenovulum maritimum</name>
    <dbReference type="NCBI Taxonomy" id="1513271"/>
    <lineage>
        <taxon>Bacteria</taxon>
        <taxon>Pseudomonadati</taxon>
        <taxon>Pseudomonadota</taxon>
        <taxon>Gammaproteobacteria</taxon>
        <taxon>Alteromonadales</taxon>
        <taxon>Alteromonadaceae</taxon>
        <taxon>Catenovulum</taxon>
    </lineage>
</organism>
<dbReference type="RefSeq" id="WP_048695054.1">
    <property type="nucleotide sequence ID" value="NZ_KQ130505.1"/>
</dbReference>
<dbReference type="EMBL" id="LAZL01000034">
    <property type="protein sequence ID" value="KMT64019.1"/>
    <property type="molecule type" value="Genomic_DNA"/>
</dbReference>
<evidence type="ECO:0000313" key="3">
    <source>
        <dbReference type="EMBL" id="KMT64019.1"/>
    </source>
</evidence>
<dbReference type="PROSITE" id="PS00061">
    <property type="entry name" value="ADH_SHORT"/>
    <property type="match status" value="1"/>
</dbReference>
<reference evidence="3 4" key="1">
    <citation type="submission" date="2015-04" db="EMBL/GenBank/DDBJ databases">
        <title>Draft Genome Sequence of the Novel Agar-Digesting Marine Bacterium Q1.</title>
        <authorList>
            <person name="Li Y."/>
            <person name="Li D."/>
            <person name="Chen G."/>
            <person name="Du Z."/>
        </authorList>
    </citation>
    <scope>NUCLEOTIDE SEQUENCE [LARGE SCALE GENOMIC DNA]</scope>
    <source>
        <strain evidence="3 4">Q1</strain>
    </source>
</reference>
<comment type="similarity">
    <text evidence="1">Belongs to the short-chain dehydrogenases/reductases (SDR) family.</text>
</comment>